<dbReference type="PRINTS" id="PR00036">
    <property type="entry name" value="HTHLACI"/>
</dbReference>
<dbReference type="SUPFAM" id="SSF53822">
    <property type="entry name" value="Periplasmic binding protein-like I"/>
    <property type="match status" value="1"/>
</dbReference>
<dbReference type="STRING" id="700015.Corgl_0538"/>
<dbReference type="PROSITE" id="PS00356">
    <property type="entry name" value="HTH_LACI_1"/>
    <property type="match status" value="1"/>
</dbReference>
<reference evidence="6" key="1">
    <citation type="journal article" date="2013" name="Stand. Genomic Sci.">
        <title>Complete genome sequence of Coriobacterium glomerans type strain (PW2(T)) from the midgut of Pyrrhocoris apterus L. (red soldier bug).</title>
        <authorList>
            <person name="Stackebrandt E."/>
            <person name="Zeytun A."/>
            <person name="Lapidus A."/>
            <person name="Nolan M."/>
            <person name="Lucas S."/>
            <person name="Hammon N."/>
            <person name="Deshpande S."/>
            <person name="Cheng J.F."/>
            <person name="Tapia R."/>
            <person name="Goodwin L.A."/>
            <person name="Pitluck S."/>
            <person name="Liolios K."/>
            <person name="Pagani I."/>
            <person name="Ivanova N."/>
            <person name="Mavromatis K."/>
            <person name="Mikhailova N."/>
            <person name="Huntemann M."/>
            <person name="Pati A."/>
            <person name="Chen A."/>
            <person name="Palaniappan K."/>
            <person name="Chang Y.J."/>
            <person name="Land M."/>
            <person name="Hauser L."/>
            <person name="Rohde M."/>
            <person name="Pukall R."/>
            <person name="Goker M."/>
            <person name="Detter J.C."/>
            <person name="Woyke T."/>
            <person name="Bristow J."/>
            <person name="Eisen J.A."/>
            <person name="Markowitz V."/>
            <person name="Hugenholtz P."/>
            <person name="Kyrpides N.C."/>
            <person name="Klenk H.P."/>
        </authorList>
    </citation>
    <scope>NUCLEOTIDE SEQUENCE</scope>
    <source>
        <strain evidence="6">ATCC 49209 / DSM 20642 / JCM 10262 / PW2</strain>
    </source>
</reference>
<keyword evidence="1" id="KW-0805">Transcription regulation</keyword>
<dbReference type="KEGG" id="cgo:Corgl_0538"/>
<dbReference type="InterPro" id="IPR010982">
    <property type="entry name" value="Lambda_DNA-bd_dom_sf"/>
</dbReference>
<dbReference type="EMBL" id="CP002628">
    <property type="protein sequence ID" value="AEB06653.1"/>
    <property type="molecule type" value="Genomic_DNA"/>
</dbReference>
<protein>
    <submittedName>
        <fullName evidence="5">Transcriptional regulator, LacI family</fullName>
    </submittedName>
</protein>
<gene>
    <name evidence="5" type="ordered locus">Corgl_0538</name>
</gene>
<dbReference type="GO" id="GO:0000976">
    <property type="term" value="F:transcription cis-regulatory region binding"/>
    <property type="evidence" value="ECO:0007669"/>
    <property type="project" value="TreeGrafter"/>
</dbReference>
<dbReference type="PROSITE" id="PS50932">
    <property type="entry name" value="HTH_LACI_2"/>
    <property type="match status" value="1"/>
</dbReference>
<dbReference type="HOGENOM" id="CLU_037628_6_0_11"/>
<dbReference type="RefSeq" id="WP_013708396.1">
    <property type="nucleotide sequence ID" value="NC_015389.1"/>
</dbReference>
<keyword evidence="2" id="KW-0238">DNA-binding</keyword>
<proteinExistence type="predicted"/>
<dbReference type="InterPro" id="IPR046335">
    <property type="entry name" value="LacI/GalR-like_sensor"/>
</dbReference>
<feature type="domain" description="HTH lacI-type" evidence="4">
    <location>
        <begin position="1"/>
        <end position="55"/>
    </location>
</feature>
<dbReference type="InterPro" id="IPR028082">
    <property type="entry name" value="Peripla_BP_I"/>
</dbReference>
<organism evidence="5 6">
    <name type="scientific">Coriobacterium glomerans (strain ATCC 49209 / DSM 20642 / JCM 10262 / PW2)</name>
    <dbReference type="NCBI Taxonomy" id="700015"/>
    <lineage>
        <taxon>Bacteria</taxon>
        <taxon>Bacillati</taxon>
        <taxon>Actinomycetota</taxon>
        <taxon>Coriobacteriia</taxon>
        <taxon>Coriobacteriales</taxon>
        <taxon>Coriobacteriaceae</taxon>
        <taxon>Coriobacterium</taxon>
    </lineage>
</organism>
<dbReference type="Gene3D" id="3.40.50.2300">
    <property type="match status" value="2"/>
</dbReference>
<dbReference type="InterPro" id="IPR000843">
    <property type="entry name" value="HTH_LacI"/>
</dbReference>
<dbReference type="CDD" id="cd01392">
    <property type="entry name" value="HTH_LacI"/>
    <property type="match status" value="1"/>
</dbReference>
<dbReference type="CDD" id="cd06267">
    <property type="entry name" value="PBP1_LacI_sugar_binding-like"/>
    <property type="match status" value="1"/>
</dbReference>
<dbReference type="PANTHER" id="PTHR30146">
    <property type="entry name" value="LACI-RELATED TRANSCRIPTIONAL REPRESSOR"/>
    <property type="match status" value="1"/>
</dbReference>
<keyword evidence="6" id="KW-1185">Reference proteome</keyword>
<accession>F2NBB7</accession>
<keyword evidence="3" id="KW-0804">Transcription</keyword>
<dbReference type="Pfam" id="PF00356">
    <property type="entry name" value="LacI"/>
    <property type="match status" value="1"/>
</dbReference>
<dbReference type="SUPFAM" id="SSF47413">
    <property type="entry name" value="lambda repressor-like DNA-binding domains"/>
    <property type="match status" value="1"/>
</dbReference>
<evidence type="ECO:0000313" key="5">
    <source>
        <dbReference type="EMBL" id="AEB06653.1"/>
    </source>
</evidence>
<dbReference type="PANTHER" id="PTHR30146:SF109">
    <property type="entry name" value="HTH-TYPE TRANSCRIPTIONAL REGULATOR GALS"/>
    <property type="match status" value="1"/>
</dbReference>
<dbReference type="SMART" id="SM00354">
    <property type="entry name" value="HTH_LACI"/>
    <property type="match status" value="1"/>
</dbReference>
<dbReference type="Proteomes" id="UP000006851">
    <property type="component" value="Chromosome"/>
</dbReference>
<dbReference type="AlphaFoldDB" id="F2NBB7"/>
<dbReference type="GO" id="GO:0003700">
    <property type="term" value="F:DNA-binding transcription factor activity"/>
    <property type="evidence" value="ECO:0007669"/>
    <property type="project" value="TreeGrafter"/>
</dbReference>
<evidence type="ECO:0000256" key="3">
    <source>
        <dbReference type="ARBA" id="ARBA00023163"/>
    </source>
</evidence>
<dbReference type="OrthoDB" id="252678at2"/>
<evidence type="ECO:0000256" key="2">
    <source>
        <dbReference type="ARBA" id="ARBA00023125"/>
    </source>
</evidence>
<evidence type="ECO:0000313" key="6">
    <source>
        <dbReference type="Proteomes" id="UP000006851"/>
    </source>
</evidence>
<sequence>MTIYDIAQRAGVSIATVSRVVNGSSKVRDETRQRVLSIIAESGYLPNAFARGLGTDSMKTVGLVCADIAHPFMAHAVSYLERALQSNGYDCILVCSDLDGDYKRTSIQRLLAKRIDALILISSKYEDAISSDNEPDYVADAARCVPVFVINGRIPGDNVYCTFSTDFDIVREITASLIRSGRKRILFLSDAPRFVVLRRLKGYEQALRDAKKPIDPTLQIVTRNEIAYTEQMLVERVQNGLNFDAVVASEDDLAIAAIKFAAHTGKSIPEDLEIYGFNNTPLASSCEPELTSVDNQLELQCAETVRNLLAVLNGETDILQARVFPAQIVKRQTTR</sequence>
<dbReference type="Gene3D" id="1.10.260.40">
    <property type="entry name" value="lambda repressor-like DNA-binding domains"/>
    <property type="match status" value="1"/>
</dbReference>
<evidence type="ECO:0000256" key="1">
    <source>
        <dbReference type="ARBA" id="ARBA00023015"/>
    </source>
</evidence>
<dbReference type="eggNOG" id="COG1609">
    <property type="taxonomic scope" value="Bacteria"/>
</dbReference>
<name>F2NBB7_CORGP</name>
<dbReference type="Pfam" id="PF13377">
    <property type="entry name" value="Peripla_BP_3"/>
    <property type="match status" value="1"/>
</dbReference>
<evidence type="ECO:0000259" key="4">
    <source>
        <dbReference type="PROSITE" id="PS50932"/>
    </source>
</evidence>